<dbReference type="Proteomes" id="UP000188728">
    <property type="component" value="Unassembled WGS sequence"/>
</dbReference>
<dbReference type="EMBL" id="MLHK01000071">
    <property type="protein sequence ID" value="OOF43473.1"/>
    <property type="molecule type" value="Genomic_DNA"/>
</dbReference>
<dbReference type="Gene3D" id="3.10.450.40">
    <property type="match status" value="1"/>
</dbReference>
<reference evidence="1 2" key="1">
    <citation type="submission" date="2016-10" db="EMBL/GenBank/DDBJ databases">
        <title>Rodentibacter gen. nov. and new species.</title>
        <authorList>
            <person name="Christensen H."/>
        </authorList>
    </citation>
    <scope>NUCLEOTIDE SEQUENCE [LARGE SCALE GENOMIC DNA]</scope>
    <source>
        <strain evidence="1 2">H1983213011</strain>
    </source>
</reference>
<gene>
    <name evidence="1" type="ORF">BKK51_11395</name>
</gene>
<dbReference type="AlphaFoldDB" id="A0A1V3INL2"/>
<evidence type="ECO:0000313" key="1">
    <source>
        <dbReference type="EMBL" id="OOF43473.1"/>
    </source>
</evidence>
<accession>A0A1V3INL2</accession>
<sequence>MAKSYYLKTRNVFFKTQRAFKNHLQSIFHKTRDSEYKIVVDPNDMKDLIDYLEDYHNDRETLPDKFNLENCEFYVKKSPDFDECLWIRDKSSNIERQFSITKFGNPSTPLQNLVECLGYLIMNIKRDIRKEIVKKEGKEFDKYNLWHKEPTRKELVLEFITLNNLEGHLDKIVSPNGLSNNVPFLMPGYEYLEDEFITFYIEKKGTEQLKYELKKIKS</sequence>
<protein>
    <submittedName>
        <fullName evidence="1">Uncharacterized protein</fullName>
    </submittedName>
</protein>
<evidence type="ECO:0000313" key="2">
    <source>
        <dbReference type="Proteomes" id="UP000188728"/>
    </source>
</evidence>
<name>A0A1V3INL2_9PAST</name>
<comment type="caution">
    <text evidence="1">The sequence shown here is derived from an EMBL/GenBank/DDBJ whole genome shotgun (WGS) entry which is preliminary data.</text>
</comment>
<organism evidence="1 2">
    <name type="scientific">Rodentibacter trehalosifermentans</name>
    <dbReference type="NCBI Taxonomy" id="1908263"/>
    <lineage>
        <taxon>Bacteria</taxon>
        <taxon>Pseudomonadati</taxon>
        <taxon>Pseudomonadota</taxon>
        <taxon>Gammaproteobacteria</taxon>
        <taxon>Pasteurellales</taxon>
        <taxon>Pasteurellaceae</taxon>
        <taxon>Rodentibacter</taxon>
    </lineage>
</organism>
<proteinExistence type="predicted"/>
<dbReference type="RefSeq" id="WP_077474638.1">
    <property type="nucleotide sequence ID" value="NZ_MLHK01000071.1"/>
</dbReference>